<dbReference type="PANTHER" id="PTHR11472:SF34">
    <property type="entry name" value="REGULATOR OF TELOMERE ELONGATION HELICASE 1"/>
    <property type="match status" value="1"/>
</dbReference>
<dbReference type="RefSeq" id="WP_011901402.1">
    <property type="nucleotide sequence ID" value="NZ_JAAVJF010000006.1"/>
</dbReference>
<proteinExistence type="predicted"/>
<keyword evidence="1" id="KW-0238">DNA-binding</keyword>
<dbReference type="Gene3D" id="3.40.50.300">
    <property type="entry name" value="P-loop containing nucleotide triphosphate hydrolases"/>
    <property type="match status" value="2"/>
</dbReference>
<keyword evidence="3" id="KW-0547">Nucleotide-binding</keyword>
<dbReference type="OMA" id="LCPFGAE"/>
<protein>
    <submittedName>
        <fullName evidence="3">Helicase</fullName>
    </submittedName>
</protein>
<dbReference type="PANTHER" id="PTHR11472">
    <property type="entry name" value="DNA REPAIR DEAD HELICASE RAD3/XP-D SUBFAMILY MEMBER"/>
    <property type="match status" value="1"/>
</dbReference>
<dbReference type="InterPro" id="IPR045028">
    <property type="entry name" value="DinG/Rad3-like"/>
</dbReference>
<dbReference type="InterPro" id="IPR010614">
    <property type="entry name" value="RAD3-like_helicase_DEAD"/>
</dbReference>
<evidence type="ECO:0000256" key="1">
    <source>
        <dbReference type="ARBA" id="ARBA00023125"/>
    </source>
</evidence>
<dbReference type="EMBL" id="JAAVJF010000006">
    <property type="protein sequence ID" value="NYR16534.1"/>
    <property type="molecule type" value="Genomic_DNA"/>
</dbReference>
<evidence type="ECO:0000259" key="2">
    <source>
        <dbReference type="SMART" id="SM00491"/>
    </source>
</evidence>
<dbReference type="Proteomes" id="UP000554766">
    <property type="component" value="Unassembled WGS sequence"/>
</dbReference>
<dbReference type="GO" id="GO:0005524">
    <property type="term" value="F:ATP binding"/>
    <property type="evidence" value="ECO:0007669"/>
    <property type="project" value="InterPro"/>
</dbReference>
<name>A0A7L4PDD9_9CREN</name>
<dbReference type="SMART" id="SM00491">
    <property type="entry name" value="HELICc2"/>
    <property type="match status" value="1"/>
</dbReference>
<feature type="domain" description="ATP-dependent helicase C-terminal" evidence="2">
    <location>
        <begin position="259"/>
        <end position="387"/>
    </location>
</feature>
<dbReference type="InterPro" id="IPR027417">
    <property type="entry name" value="P-loop_NTPase"/>
</dbReference>
<gene>
    <name evidence="3" type="ORF">HC235_11470</name>
</gene>
<dbReference type="GO" id="GO:0003677">
    <property type="term" value="F:DNA binding"/>
    <property type="evidence" value="ECO:0007669"/>
    <property type="project" value="UniProtKB-KW"/>
</dbReference>
<dbReference type="AlphaFoldDB" id="A0A7L4PDD9"/>
<keyword evidence="3" id="KW-0067">ATP-binding</keyword>
<dbReference type="InterPro" id="IPR006555">
    <property type="entry name" value="ATP-dep_Helicase_C"/>
</dbReference>
<sequence length="398" mass="44549">MRLVLNAPPGFGKSRLIARLAAAGRSLIFVRSHLEGLQMAKYVAEHGASAGLLFGRKALCPFGAESGAKCLELRELGVCKARSKKVWPLVFDIGEIYKRGACPYEALHASGREKDIVVLPLAYLSKVSNISAVADLFEDLDFVALDEAHNLLSTVEVQDGELYSRKYCIEGGGVLICLILPLVGEVVSRVRSLIAASASITRPFSDIFSSFLDAQYVEVNRLPWGENLEIDFIPLQVRYHTRLRGEYVSRIVERVRTVYNYYRKVIVFMPNRELAEYYSAKVQDLPVSDKPLGDIDHVIITYYGSPISEGINLNVRAGVLVGFPIPNIKSRDLWLKVKILKRLGYGGYKYAVLFTAISHVIQAVGRVLRGLKTERKYILLIDDRFAVYRHLLPPYLAL</sequence>
<evidence type="ECO:0000313" key="3">
    <source>
        <dbReference type="EMBL" id="NYR16534.1"/>
    </source>
</evidence>
<dbReference type="Pfam" id="PF06733">
    <property type="entry name" value="DEAD_2"/>
    <property type="match status" value="1"/>
</dbReference>
<dbReference type="GO" id="GO:0016818">
    <property type="term" value="F:hydrolase activity, acting on acid anhydrides, in phosphorus-containing anhydrides"/>
    <property type="evidence" value="ECO:0007669"/>
    <property type="project" value="InterPro"/>
</dbReference>
<dbReference type="GO" id="GO:0003678">
    <property type="term" value="F:DNA helicase activity"/>
    <property type="evidence" value="ECO:0007669"/>
    <property type="project" value="InterPro"/>
</dbReference>
<dbReference type="GeneID" id="5054733"/>
<keyword evidence="3" id="KW-0347">Helicase</keyword>
<dbReference type="SUPFAM" id="SSF52540">
    <property type="entry name" value="P-loop containing nucleoside triphosphate hydrolases"/>
    <property type="match status" value="1"/>
</dbReference>
<dbReference type="Pfam" id="PF13307">
    <property type="entry name" value="Helicase_C_2"/>
    <property type="match status" value="1"/>
</dbReference>
<reference evidence="3 4" key="1">
    <citation type="journal article" date="2020" name="Nat. Commun.">
        <title>The structures of two archaeal type IV pili illuminate evolutionary relationships.</title>
        <authorList>
            <person name="Wang F."/>
            <person name="Baquero D.P."/>
            <person name="Su Z."/>
            <person name="Beltran L.C."/>
            <person name="Prangishvili D."/>
            <person name="Krupovic M."/>
            <person name="Egelman E.H."/>
        </authorList>
    </citation>
    <scope>NUCLEOTIDE SEQUENCE [LARGE SCALE GENOMIC DNA]</scope>
    <source>
        <strain evidence="3 4">2GA</strain>
    </source>
</reference>
<evidence type="ECO:0000313" key="4">
    <source>
        <dbReference type="Proteomes" id="UP000554766"/>
    </source>
</evidence>
<organism evidence="3 4">
    <name type="scientific">Pyrobaculum arsenaticum</name>
    <dbReference type="NCBI Taxonomy" id="121277"/>
    <lineage>
        <taxon>Archaea</taxon>
        <taxon>Thermoproteota</taxon>
        <taxon>Thermoprotei</taxon>
        <taxon>Thermoproteales</taxon>
        <taxon>Thermoproteaceae</taxon>
        <taxon>Pyrobaculum</taxon>
    </lineage>
</organism>
<comment type="caution">
    <text evidence="3">The sequence shown here is derived from an EMBL/GenBank/DDBJ whole genome shotgun (WGS) entry which is preliminary data.</text>
</comment>
<keyword evidence="3" id="KW-0378">Hydrolase</keyword>
<keyword evidence="4" id="KW-1185">Reference proteome</keyword>
<accession>A0A7L4PDD9</accession>
<dbReference type="GO" id="GO:0006139">
    <property type="term" value="P:nucleobase-containing compound metabolic process"/>
    <property type="evidence" value="ECO:0007669"/>
    <property type="project" value="InterPro"/>
</dbReference>